<dbReference type="AlphaFoldDB" id="A0A813LEI5"/>
<evidence type="ECO:0000256" key="1">
    <source>
        <dbReference type="SAM" id="MobiDB-lite"/>
    </source>
</evidence>
<evidence type="ECO:0000313" key="2">
    <source>
        <dbReference type="EMBL" id="CAE8725690.1"/>
    </source>
</evidence>
<feature type="region of interest" description="Disordered" evidence="1">
    <location>
        <begin position="1"/>
        <end position="32"/>
    </location>
</feature>
<protein>
    <submittedName>
        <fullName evidence="2">Uncharacterized protein</fullName>
    </submittedName>
</protein>
<sequence>MLKEPVAGETIEDKTNGKKEKRAKKEKKPLSAAQEAKIVGALMEGVPGISSPKPLPLSSLTKHRGVAWQWKEGGKMQYPIPIGCSRPLSPFDSEDD</sequence>
<reference evidence="2" key="1">
    <citation type="submission" date="2021-02" db="EMBL/GenBank/DDBJ databases">
        <authorList>
            <person name="Dougan E. K."/>
            <person name="Rhodes N."/>
            <person name="Thang M."/>
            <person name="Chan C."/>
        </authorList>
    </citation>
    <scope>NUCLEOTIDE SEQUENCE</scope>
</reference>
<gene>
    <name evidence="2" type="ORF">PGLA2088_LOCUS44239</name>
</gene>
<organism evidence="2 3">
    <name type="scientific">Polarella glacialis</name>
    <name type="common">Dinoflagellate</name>
    <dbReference type="NCBI Taxonomy" id="89957"/>
    <lineage>
        <taxon>Eukaryota</taxon>
        <taxon>Sar</taxon>
        <taxon>Alveolata</taxon>
        <taxon>Dinophyceae</taxon>
        <taxon>Suessiales</taxon>
        <taxon>Suessiaceae</taxon>
        <taxon>Polarella</taxon>
    </lineage>
</organism>
<name>A0A813LEI5_POLGL</name>
<evidence type="ECO:0000313" key="3">
    <source>
        <dbReference type="Proteomes" id="UP000626109"/>
    </source>
</evidence>
<accession>A0A813LEI5</accession>
<dbReference type="EMBL" id="CAJNNW010035108">
    <property type="protein sequence ID" value="CAE8725690.1"/>
    <property type="molecule type" value="Genomic_DNA"/>
</dbReference>
<dbReference type="Proteomes" id="UP000626109">
    <property type="component" value="Unassembled WGS sequence"/>
</dbReference>
<comment type="caution">
    <text evidence="2">The sequence shown here is derived from an EMBL/GenBank/DDBJ whole genome shotgun (WGS) entry which is preliminary data.</text>
</comment>
<proteinExistence type="predicted"/>